<evidence type="ECO:0000256" key="2">
    <source>
        <dbReference type="ARBA" id="ARBA00022491"/>
    </source>
</evidence>
<dbReference type="Pfam" id="PF08220">
    <property type="entry name" value="HTH_DeoR"/>
    <property type="match status" value="1"/>
</dbReference>
<dbReference type="GO" id="GO:0003700">
    <property type="term" value="F:DNA-binding transcription factor activity"/>
    <property type="evidence" value="ECO:0007669"/>
    <property type="project" value="InterPro"/>
</dbReference>
<dbReference type="SUPFAM" id="SSF100950">
    <property type="entry name" value="NagB/RpiA/CoA transferase-like"/>
    <property type="match status" value="1"/>
</dbReference>
<evidence type="ECO:0000256" key="3">
    <source>
        <dbReference type="ARBA" id="ARBA00023015"/>
    </source>
</evidence>
<evidence type="ECO:0000259" key="6">
    <source>
        <dbReference type="PROSITE" id="PS51000"/>
    </source>
</evidence>
<dbReference type="PANTHER" id="PTHR30363:SF4">
    <property type="entry name" value="GLYCEROL-3-PHOSPHATE REGULON REPRESSOR"/>
    <property type="match status" value="1"/>
</dbReference>
<organism evidence="7 8">
    <name type="scientific">Microbacterium testaceum</name>
    <name type="common">Aureobacterium testaceum</name>
    <name type="synonym">Brevibacterium testaceum</name>
    <dbReference type="NCBI Taxonomy" id="2033"/>
    <lineage>
        <taxon>Bacteria</taxon>
        <taxon>Bacillati</taxon>
        <taxon>Actinomycetota</taxon>
        <taxon>Actinomycetes</taxon>
        <taxon>Micrococcales</taxon>
        <taxon>Microbacteriaceae</taxon>
        <taxon>Microbacterium</taxon>
    </lineage>
</organism>
<evidence type="ECO:0000256" key="5">
    <source>
        <dbReference type="ARBA" id="ARBA00024937"/>
    </source>
</evidence>
<proteinExistence type="predicted"/>
<dbReference type="InterPro" id="IPR001034">
    <property type="entry name" value="DeoR_HTH"/>
</dbReference>
<dbReference type="InterPro" id="IPR037171">
    <property type="entry name" value="NagB/RpiA_transferase-like"/>
</dbReference>
<comment type="function">
    <text evidence="5">Repressor of the lactose catabolism operon. Galactose-6-phosphate is the inducer.</text>
</comment>
<dbReference type="SUPFAM" id="SSF46785">
    <property type="entry name" value="Winged helix' DNA-binding domain"/>
    <property type="match status" value="1"/>
</dbReference>
<evidence type="ECO:0000313" key="8">
    <source>
        <dbReference type="Proteomes" id="UP000075025"/>
    </source>
</evidence>
<dbReference type="PANTHER" id="PTHR30363">
    <property type="entry name" value="HTH-TYPE TRANSCRIPTIONAL REGULATOR SRLR-RELATED"/>
    <property type="match status" value="1"/>
</dbReference>
<dbReference type="PRINTS" id="PR00037">
    <property type="entry name" value="HTHLACR"/>
</dbReference>
<sequence length="268" mass="27550">MLAAARKDALLERLRRDGRLVVKDVALELGLSEDSIRRDLRELDAAGLAVRVYGGALPASPAVADYGARGTVARSSKSRVAAAALDLIEPGATVLLDGGTTTLALVEALPRSFAGTVITHSPTIAAALLHHEAEVIVIGGRVFKHSAVACGSAAVEAAQRISADIFFLGVTGVHPAAGFTTGDADEAAMKRVLAERAAETYVLASEEKLGAASRFGILPLDAVAGVVADLEPDTPLSVDLEAAGARMRYVGRSAVGRGGSHGRVSDQL</sequence>
<dbReference type="SMART" id="SM01134">
    <property type="entry name" value="DeoRC"/>
    <property type="match status" value="1"/>
</dbReference>
<dbReference type="Gene3D" id="3.40.50.1360">
    <property type="match status" value="1"/>
</dbReference>
<dbReference type="PATRIC" id="fig|2033.6.peg.359"/>
<reference evidence="7 8" key="1">
    <citation type="journal article" date="2016" name="Front. Microbiol.">
        <title>Genomic Resource of Rice Seed Associated Bacteria.</title>
        <authorList>
            <person name="Midha S."/>
            <person name="Bansal K."/>
            <person name="Sharma S."/>
            <person name="Kumar N."/>
            <person name="Patil P.P."/>
            <person name="Chaudhry V."/>
            <person name="Patil P.B."/>
        </authorList>
    </citation>
    <scope>NUCLEOTIDE SEQUENCE [LARGE SCALE GENOMIC DNA]</scope>
    <source>
        <strain evidence="7 8">NS220</strain>
    </source>
</reference>
<dbReference type="PROSITE" id="PS51000">
    <property type="entry name" value="HTH_DEOR_2"/>
    <property type="match status" value="1"/>
</dbReference>
<gene>
    <name evidence="7" type="ORF">NS220_14660</name>
</gene>
<protein>
    <recommendedName>
        <fullName evidence="1">Lactose phosphotransferase system repressor</fullName>
    </recommendedName>
</protein>
<dbReference type="SMART" id="SM00420">
    <property type="entry name" value="HTH_DEOR"/>
    <property type="match status" value="1"/>
</dbReference>
<keyword evidence="2" id="KW-0678">Repressor</keyword>
<evidence type="ECO:0000256" key="1">
    <source>
        <dbReference type="ARBA" id="ARBA00021390"/>
    </source>
</evidence>
<dbReference type="AlphaFoldDB" id="A0A147EU89"/>
<evidence type="ECO:0000313" key="7">
    <source>
        <dbReference type="EMBL" id="KTR91330.1"/>
    </source>
</evidence>
<dbReference type="Proteomes" id="UP000075025">
    <property type="component" value="Unassembled WGS sequence"/>
</dbReference>
<dbReference type="InterPro" id="IPR014036">
    <property type="entry name" value="DeoR-like_C"/>
</dbReference>
<dbReference type="Pfam" id="PF00455">
    <property type="entry name" value="DeoRC"/>
    <property type="match status" value="1"/>
</dbReference>
<feature type="domain" description="HTH deoR-type" evidence="6">
    <location>
        <begin position="3"/>
        <end position="58"/>
    </location>
</feature>
<evidence type="ECO:0000256" key="4">
    <source>
        <dbReference type="ARBA" id="ARBA00023163"/>
    </source>
</evidence>
<dbReference type="OrthoDB" id="7688673at2"/>
<dbReference type="InterPro" id="IPR036390">
    <property type="entry name" value="WH_DNA-bd_sf"/>
</dbReference>
<comment type="caution">
    <text evidence="7">The sequence shown here is derived from an EMBL/GenBank/DDBJ whole genome shotgun (WGS) entry which is preliminary data.</text>
</comment>
<name>A0A147EU89_MICTE</name>
<dbReference type="EMBL" id="LDRT01000115">
    <property type="protein sequence ID" value="KTR91330.1"/>
    <property type="molecule type" value="Genomic_DNA"/>
</dbReference>
<keyword evidence="4" id="KW-0804">Transcription</keyword>
<keyword evidence="3" id="KW-0805">Transcription regulation</keyword>
<accession>A0A147EU89</accession>
<dbReference type="InterPro" id="IPR050313">
    <property type="entry name" value="Carb_Metab_HTH_regulators"/>
</dbReference>